<evidence type="ECO:0000256" key="1">
    <source>
        <dbReference type="SAM" id="Phobius"/>
    </source>
</evidence>
<dbReference type="EMBL" id="CP007174">
    <property type="protein sequence ID" value="AIF82508.1"/>
    <property type="molecule type" value="Genomic_DNA"/>
</dbReference>
<gene>
    <name evidence="2" type="ORF">NTE_00426</name>
</gene>
<keyword evidence="1" id="KW-0472">Membrane</keyword>
<name>A0A075MMM5_9ARCH</name>
<dbReference type="eggNOG" id="arCOG08809">
    <property type="taxonomic scope" value="Archaea"/>
</dbReference>
<dbReference type="STRING" id="1459636.NTE_00426"/>
<dbReference type="Proteomes" id="UP000028194">
    <property type="component" value="Chromosome"/>
</dbReference>
<accession>A0A075MMM5</accession>
<protein>
    <submittedName>
        <fullName evidence="2">Uncharacterized protein</fullName>
    </submittedName>
</protein>
<keyword evidence="1" id="KW-0812">Transmembrane</keyword>
<dbReference type="AlphaFoldDB" id="A0A075MMM5"/>
<dbReference type="KEGG" id="nev:NTE_00426"/>
<proteinExistence type="predicted"/>
<dbReference type="RefSeq" id="WP_148699466.1">
    <property type="nucleotide sequence ID" value="NZ_CP007174.1"/>
</dbReference>
<evidence type="ECO:0000313" key="2">
    <source>
        <dbReference type="EMBL" id="AIF82508.1"/>
    </source>
</evidence>
<keyword evidence="1" id="KW-1133">Transmembrane helix</keyword>
<feature type="transmembrane region" description="Helical" evidence="1">
    <location>
        <begin position="12"/>
        <end position="30"/>
    </location>
</feature>
<organism evidence="2 3">
    <name type="scientific">Candidatus Nitrososphaera evergladensis SR1</name>
    <dbReference type="NCBI Taxonomy" id="1459636"/>
    <lineage>
        <taxon>Archaea</taxon>
        <taxon>Nitrososphaerota</taxon>
        <taxon>Nitrososphaeria</taxon>
        <taxon>Nitrososphaerales</taxon>
        <taxon>Nitrososphaeraceae</taxon>
        <taxon>Nitrososphaera</taxon>
    </lineage>
</organism>
<sequence>MTHNGVDIVDFVLYTIYPTAAFFAIGIAAKKTGLRQLYVYLIQAFVCFAFSIAYIAFIPLGGGQGIAILLAMFGALLLFMARKQKVQPAEEEQKST</sequence>
<reference evidence="2 3" key="1">
    <citation type="journal article" date="2014" name="PLoS ONE">
        <title>Genome Sequence of Candidatus Nitrososphaera evergladensis from Group I.1b Enriched from Everglades Soil Reveals Novel Genomic Features of the Ammonia-Oxidizing Archaea.</title>
        <authorList>
            <person name="Zhalnina K.V."/>
            <person name="Dias R."/>
            <person name="Leonard M.T."/>
            <person name="Dorr de Quadros P."/>
            <person name="Camargo F.A."/>
            <person name="Drew J.C."/>
            <person name="Farmerie W.G."/>
            <person name="Daroub S.H."/>
            <person name="Triplett E.W."/>
        </authorList>
    </citation>
    <scope>NUCLEOTIDE SEQUENCE [LARGE SCALE GENOMIC DNA]</scope>
    <source>
        <strain evidence="2 3">SR1</strain>
    </source>
</reference>
<feature type="transmembrane region" description="Helical" evidence="1">
    <location>
        <begin position="37"/>
        <end position="57"/>
    </location>
</feature>
<dbReference type="GeneID" id="41596305"/>
<keyword evidence="3" id="KW-1185">Reference proteome</keyword>
<feature type="transmembrane region" description="Helical" evidence="1">
    <location>
        <begin position="63"/>
        <end position="81"/>
    </location>
</feature>
<evidence type="ECO:0000313" key="3">
    <source>
        <dbReference type="Proteomes" id="UP000028194"/>
    </source>
</evidence>
<dbReference type="HOGENOM" id="CLU_2379513_0_0_2"/>